<sequence>MSKLLQLFSTMTISCLLAFAVQAGPIDTYTFPDEVTKKRFNELTYELRCPKCQNQNLADSNSPIAQDLRKEVYDMLIDGRSDGEIMTFMVERYGEFVLYRPRVSSITYALWFGPIVFVLIGGFVVFMFVRRKDDEPEHLSEEQKQQLKSILKD</sequence>
<feature type="transmembrane region" description="Helical" evidence="7">
    <location>
        <begin position="108"/>
        <end position="129"/>
    </location>
</feature>
<evidence type="ECO:0000313" key="10">
    <source>
        <dbReference type="Proteomes" id="UP001248581"/>
    </source>
</evidence>
<evidence type="ECO:0000313" key="9">
    <source>
        <dbReference type="EMBL" id="WNC67885.1"/>
    </source>
</evidence>
<dbReference type="InterPro" id="IPR038297">
    <property type="entry name" value="CcmH/CycL/NrfF/Ccl2_sf"/>
</dbReference>
<comment type="function">
    <text evidence="7">Possible subunit of a heme lyase.</text>
</comment>
<dbReference type="InterPro" id="IPR005616">
    <property type="entry name" value="CcmH/CycL/Ccl2/NrfF_N"/>
</dbReference>
<keyword evidence="3 7" id="KW-0479">Metal-binding</keyword>
<keyword evidence="4 7" id="KW-0732">Signal</keyword>
<evidence type="ECO:0000256" key="6">
    <source>
        <dbReference type="ARBA" id="ARBA00023004"/>
    </source>
</evidence>
<feature type="chain" id="PRO_5044963566" description="Cytochrome c-type biogenesis protein" evidence="7">
    <location>
        <begin position="24"/>
        <end position="153"/>
    </location>
</feature>
<dbReference type="EMBL" id="CP134146">
    <property type="protein sequence ID" value="WNC67885.1"/>
    <property type="molecule type" value="Genomic_DNA"/>
</dbReference>
<organism evidence="9 10">
    <name type="scientific">Thalassotalea nanhaiensis</name>
    <dbReference type="NCBI Taxonomy" id="3065648"/>
    <lineage>
        <taxon>Bacteria</taxon>
        <taxon>Pseudomonadati</taxon>
        <taxon>Pseudomonadota</taxon>
        <taxon>Gammaproteobacteria</taxon>
        <taxon>Alteromonadales</taxon>
        <taxon>Colwelliaceae</taxon>
        <taxon>Thalassotalea</taxon>
    </lineage>
</organism>
<dbReference type="RefSeq" id="WP_348387044.1">
    <property type="nucleotide sequence ID" value="NZ_CP134146.1"/>
</dbReference>
<dbReference type="Pfam" id="PF03918">
    <property type="entry name" value="CcmH"/>
    <property type="match status" value="1"/>
</dbReference>
<keyword evidence="5" id="KW-0201">Cytochrome c-type biogenesis</keyword>
<evidence type="ECO:0000256" key="3">
    <source>
        <dbReference type="ARBA" id="ARBA00022723"/>
    </source>
</evidence>
<keyword evidence="6 7" id="KW-0408">Iron</keyword>
<proteinExistence type="inferred from homology"/>
<reference evidence="10" key="1">
    <citation type="submission" date="2023-09" db="EMBL/GenBank/DDBJ databases">
        <authorList>
            <person name="Li S."/>
            <person name="Li X."/>
            <person name="Zhang C."/>
            <person name="Zhao Z."/>
        </authorList>
    </citation>
    <scope>NUCLEOTIDE SEQUENCE [LARGE SCALE GENOMIC DNA]</scope>
    <source>
        <strain evidence="10">SQ345</strain>
    </source>
</reference>
<evidence type="ECO:0000256" key="5">
    <source>
        <dbReference type="ARBA" id="ARBA00022748"/>
    </source>
</evidence>
<evidence type="ECO:0000256" key="4">
    <source>
        <dbReference type="ARBA" id="ARBA00022729"/>
    </source>
</evidence>
<keyword evidence="7" id="KW-0812">Transmembrane</keyword>
<dbReference type="InterPro" id="IPR051263">
    <property type="entry name" value="C-type_cytochrome_biogenesis"/>
</dbReference>
<evidence type="ECO:0000256" key="1">
    <source>
        <dbReference type="ARBA" id="ARBA00010342"/>
    </source>
</evidence>
<comment type="similarity">
    <text evidence="1 7">Belongs to the CcmH/CycL/Ccl2/NrfF family.</text>
</comment>
<keyword evidence="2 7" id="KW-0349">Heme</keyword>
<evidence type="ECO:0000256" key="2">
    <source>
        <dbReference type="ARBA" id="ARBA00022617"/>
    </source>
</evidence>
<dbReference type="PANTHER" id="PTHR47870:SF1">
    <property type="entry name" value="CYTOCHROME C-TYPE BIOGENESIS PROTEIN CCMH"/>
    <property type="match status" value="1"/>
</dbReference>
<keyword evidence="7" id="KW-1133">Transmembrane helix</keyword>
<name>A0ABY9TGN0_9GAMM</name>
<dbReference type="Gene3D" id="1.10.8.640">
    <property type="entry name" value="Cytochrome C biogenesis protein"/>
    <property type="match status" value="1"/>
</dbReference>
<accession>A0ABY9TGN0</accession>
<dbReference type="PANTHER" id="PTHR47870">
    <property type="entry name" value="CYTOCHROME C-TYPE BIOGENESIS PROTEIN CCMH"/>
    <property type="match status" value="1"/>
</dbReference>
<evidence type="ECO:0000256" key="7">
    <source>
        <dbReference type="RuleBase" id="RU364112"/>
    </source>
</evidence>
<gene>
    <name evidence="9" type="ORF">RI845_15325</name>
</gene>
<dbReference type="PROSITE" id="PS51257">
    <property type="entry name" value="PROKAR_LIPOPROTEIN"/>
    <property type="match status" value="1"/>
</dbReference>
<keyword evidence="10" id="KW-1185">Reference proteome</keyword>
<protein>
    <recommendedName>
        <fullName evidence="7">Cytochrome c-type biogenesis protein</fullName>
    </recommendedName>
</protein>
<dbReference type="Proteomes" id="UP001248581">
    <property type="component" value="Chromosome"/>
</dbReference>
<keyword evidence="7" id="KW-0472">Membrane</keyword>
<dbReference type="CDD" id="cd16378">
    <property type="entry name" value="CcmH_N"/>
    <property type="match status" value="1"/>
</dbReference>
<evidence type="ECO:0000259" key="8">
    <source>
        <dbReference type="Pfam" id="PF03918"/>
    </source>
</evidence>
<feature type="domain" description="CcmH/CycL/Ccl2/NrfF N-terminal" evidence="8">
    <location>
        <begin position="14"/>
        <end position="151"/>
    </location>
</feature>
<feature type="signal peptide" evidence="7">
    <location>
        <begin position="1"/>
        <end position="23"/>
    </location>
</feature>